<sequence length="246" mass="26895">MVASFQHFPFVKYRAVPVRSLAGLLTCSLLFSCATNPEVEQEEVITKEAIHEQLNSHIDVWAPLAPEIERLLALESDMQLLVAELGKAANLGSAPLEQLAKQQESAQAREARKQAELAAQAANSADAGAAEEAEAKKEAIRPGCAAASTFSMSKTSHCKVQVGIHLAAFKNEANARLGWRYFKQKYGSVLLNKDPLLEQIVREEGTFQSLRVGPYSSATRAHQICKRLKQQNQYCAVIKYSGTPVG</sequence>
<dbReference type="EMBL" id="CP059693">
    <property type="protein sequence ID" value="WDE12070.1"/>
    <property type="molecule type" value="Genomic_DNA"/>
</dbReference>
<reference evidence="3 4" key="1">
    <citation type="journal article" date="2022" name="Mar. Drugs">
        <title>Bioassay-Guided Fractionation Leads to the Detection of Cholic Acid Generated by the Rare Thalassomonas sp.</title>
        <authorList>
            <person name="Pheiffer F."/>
            <person name="Schneider Y.K."/>
            <person name="Hansen E.H."/>
            <person name="Andersen J.H."/>
            <person name="Isaksson J."/>
            <person name="Busche T."/>
            <person name="R C."/>
            <person name="Kalinowski J."/>
            <person name="Zyl L.V."/>
            <person name="Trindade M."/>
        </authorList>
    </citation>
    <scope>NUCLEOTIDE SEQUENCE [LARGE SCALE GENOMIC DNA]</scope>
    <source>
        <strain evidence="3 4">A5K-61T</strain>
    </source>
</reference>
<dbReference type="Pfam" id="PF05036">
    <property type="entry name" value="SPOR"/>
    <property type="match status" value="1"/>
</dbReference>
<keyword evidence="4" id="KW-1185">Reference proteome</keyword>
<dbReference type="SUPFAM" id="SSF110997">
    <property type="entry name" value="Sporulation related repeat"/>
    <property type="match status" value="1"/>
</dbReference>
<dbReference type="InterPro" id="IPR036680">
    <property type="entry name" value="SPOR-like_sf"/>
</dbReference>
<evidence type="ECO:0000313" key="4">
    <source>
        <dbReference type="Proteomes" id="UP001215231"/>
    </source>
</evidence>
<organism evidence="3 4">
    <name type="scientific">Thalassomonas haliotis</name>
    <dbReference type="NCBI Taxonomy" id="485448"/>
    <lineage>
        <taxon>Bacteria</taxon>
        <taxon>Pseudomonadati</taxon>
        <taxon>Pseudomonadota</taxon>
        <taxon>Gammaproteobacteria</taxon>
        <taxon>Alteromonadales</taxon>
        <taxon>Colwelliaceae</taxon>
        <taxon>Thalassomonas</taxon>
    </lineage>
</organism>
<accession>A0ABY7VGA0</accession>
<protein>
    <submittedName>
        <fullName evidence="3">SPOR domain-containing protein</fullName>
    </submittedName>
</protein>
<dbReference type="InterPro" id="IPR007730">
    <property type="entry name" value="SPOR-like_dom"/>
</dbReference>
<feature type="region of interest" description="Disordered" evidence="1">
    <location>
        <begin position="102"/>
        <end position="123"/>
    </location>
</feature>
<evidence type="ECO:0000313" key="3">
    <source>
        <dbReference type="EMBL" id="WDE12070.1"/>
    </source>
</evidence>
<gene>
    <name evidence="3" type="ORF">H3N35_00845</name>
</gene>
<dbReference type="RefSeq" id="WP_274052328.1">
    <property type="nucleotide sequence ID" value="NZ_CP059693.1"/>
</dbReference>
<name>A0ABY7VGA0_9GAMM</name>
<proteinExistence type="predicted"/>
<feature type="domain" description="SPOR" evidence="2">
    <location>
        <begin position="156"/>
        <end position="241"/>
    </location>
</feature>
<evidence type="ECO:0000256" key="1">
    <source>
        <dbReference type="SAM" id="MobiDB-lite"/>
    </source>
</evidence>
<dbReference type="Gene3D" id="3.30.70.1070">
    <property type="entry name" value="Sporulation related repeat"/>
    <property type="match status" value="1"/>
</dbReference>
<dbReference type="PROSITE" id="PS51724">
    <property type="entry name" value="SPOR"/>
    <property type="match status" value="1"/>
</dbReference>
<evidence type="ECO:0000259" key="2">
    <source>
        <dbReference type="PROSITE" id="PS51724"/>
    </source>
</evidence>
<dbReference type="Proteomes" id="UP001215231">
    <property type="component" value="Chromosome"/>
</dbReference>